<evidence type="ECO:0000313" key="1">
    <source>
        <dbReference type="EMBL" id="QUT07691.1"/>
    </source>
</evidence>
<proteinExistence type="predicted"/>
<accession>A0A975Q3F9</accession>
<protein>
    <submittedName>
        <fullName evidence="1">Uncharacterized protein</fullName>
    </submittedName>
</protein>
<dbReference type="KEGG" id="spph:KFK14_10055"/>
<gene>
    <name evidence="1" type="ORF">KFK14_10055</name>
</gene>
<name>A0A975Q3F9_9SPHN</name>
<keyword evidence="2" id="KW-1185">Reference proteome</keyword>
<organism evidence="1 2">
    <name type="scientific">Sphingobium phenoxybenzoativorans</name>
    <dbReference type="NCBI Taxonomy" id="1592790"/>
    <lineage>
        <taxon>Bacteria</taxon>
        <taxon>Pseudomonadati</taxon>
        <taxon>Pseudomonadota</taxon>
        <taxon>Alphaproteobacteria</taxon>
        <taxon>Sphingomonadales</taxon>
        <taxon>Sphingomonadaceae</taxon>
        <taxon>Sphingobium</taxon>
    </lineage>
</organism>
<reference evidence="1" key="1">
    <citation type="submission" date="2021-04" db="EMBL/GenBank/DDBJ databases">
        <title>Isolation of p-tert-butylphenol degrading bacteria Sphingobium phenoxybenzoativorans Tas13 from active sludge.</title>
        <authorList>
            <person name="Li Y."/>
        </authorList>
    </citation>
    <scope>NUCLEOTIDE SEQUENCE</scope>
    <source>
        <strain evidence="1">Tas13</strain>
    </source>
</reference>
<dbReference type="EMBL" id="CP073910">
    <property type="protein sequence ID" value="QUT07691.1"/>
    <property type="molecule type" value="Genomic_DNA"/>
</dbReference>
<dbReference type="AlphaFoldDB" id="A0A975Q3F9"/>
<dbReference type="RefSeq" id="WP_212610686.1">
    <property type="nucleotide sequence ID" value="NZ_CP073910.1"/>
</dbReference>
<evidence type="ECO:0000313" key="2">
    <source>
        <dbReference type="Proteomes" id="UP000681425"/>
    </source>
</evidence>
<sequence>MNSQAISTIGHLKPLSSRALRPAARRHSPTLSGSELRKIVADMIG</sequence>
<dbReference type="Proteomes" id="UP000681425">
    <property type="component" value="Chromosome"/>
</dbReference>